<reference evidence="1 2" key="1">
    <citation type="submission" date="2013-08" db="EMBL/GenBank/DDBJ databases">
        <title>Intrasporangium oryzae NRRL B-24470.</title>
        <authorList>
            <person name="Liu H."/>
            <person name="Wang G."/>
        </authorList>
    </citation>
    <scope>NUCLEOTIDE SEQUENCE [LARGE SCALE GENOMIC DNA]</scope>
    <source>
        <strain evidence="1 2">NRRL B-24470</strain>
    </source>
</reference>
<proteinExistence type="predicted"/>
<comment type="caution">
    <text evidence="1">The sequence shown here is derived from an EMBL/GenBank/DDBJ whole genome shotgun (WGS) entry which is preliminary data.</text>
</comment>
<organism evidence="1 2">
    <name type="scientific">Intrasporangium oryzae NRRL B-24470</name>
    <dbReference type="NCBI Taxonomy" id="1386089"/>
    <lineage>
        <taxon>Bacteria</taxon>
        <taxon>Bacillati</taxon>
        <taxon>Actinomycetota</taxon>
        <taxon>Actinomycetes</taxon>
        <taxon>Micrococcales</taxon>
        <taxon>Intrasporangiaceae</taxon>
        <taxon>Intrasporangium</taxon>
    </lineage>
</organism>
<dbReference type="EMBL" id="AWSA01000066">
    <property type="protein sequence ID" value="EWS99881.1"/>
    <property type="molecule type" value="Genomic_DNA"/>
</dbReference>
<evidence type="ECO:0000313" key="1">
    <source>
        <dbReference type="EMBL" id="EWS99881.1"/>
    </source>
</evidence>
<dbReference type="Proteomes" id="UP000019489">
    <property type="component" value="Unassembled WGS sequence"/>
</dbReference>
<dbReference type="RefSeq" id="WP_034809712.1">
    <property type="nucleotide sequence ID" value="NZ_AWSA01000066.1"/>
</dbReference>
<protein>
    <submittedName>
        <fullName evidence="1">Uncharacterized protein</fullName>
    </submittedName>
</protein>
<sequence>MNWLTDRIAQMGFEFDALDRSAERLDDSSVDMVSMPNLVEGLGSRVDGPGLEELYATRACVFIERAAPATFRFDAATPTTQAPSAYTLAIWDAARRGVLYIPETPENPELDSSLQLFVPRPDGRIGRIGRIQTYGRFEGNDAYIERVERVAPGPCSDGPCTDWGMGCGNGCRCEKFEAPQAHAFSLPDRTDLRVYGLACR</sequence>
<dbReference type="AlphaFoldDB" id="W9G3J6"/>
<keyword evidence="2" id="KW-1185">Reference proteome</keyword>
<gene>
    <name evidence="1" type="ORF">N865_19945</name>
</gene>
<accession>W9G3J6</accession>
<evidence type="ECO:0000313" key="2">
    <source>
        <dbReference type="Proteomes" id="UP000019489"/>
    </source>
</evidence>
<name>W9G3J6_9MICO</name>